<evidence type="ECO:0000259" key="6">
    <source>
        <dbReference type="PROSITE" id="PS50109"/>
    </source>
</evidence>
<dbReference type="EC" id="2.7.13.3" evidence="2"/>
<keyword evidence="9" id="KW-1185">Reference proteome</keyword>
<sequence length="502" mass="53155">MPTIRVLAEPCVPLGPEATGADALARFQSEPNCLVLPVVDHGRPLGLIERDAFLVKAADAQTGAQLLASPAGGLVADEPLIVEADVQMAAISSGDSSQRPEDLRRGFIVTDKGYYLGVGCGLSLLMFASRQTRPQPRGLDLKAISQAVEEVRTPLGGIIAVADLLKRQPLNGDARAYVQTIVDAAESAQRIALNNLDLVRIRAGDLNLKPQITVLREVVDEVQQAWRAAAARDSITLIASYEGDTELAAEVDSARLQQVLNCLVAEALRYAREGVVECGLRASLTGKQVILRASVRHNGAMPGEGHPDSSGVSLSREIIAAMGSQLLVERHPGKGATVAFELELPAAKVEAQPAGNVAALAELELQSQPHILIVDDNATNRVVAQALCEMFGCTSECAEDGQEALEIVQLRGFDLILMDIKMPRMDGVQATQAIRALPGAVGRTPIIALTANADPDDAAHYLSVGMAAVVEKPIKPERLRQAMNAALQAPEVAQQPAARKAG</sequence>
<evidence type="ECO:0000256" key="4">
    <source>
        <dbReference type="ARBA" id="ARBA00023012"/>
    </source>
</evidence>
<dbReference type="SMART" id="SM00448">
    <property type="entry name" value="REC"/>
    <property type="match status" value="1"/>
</dbReference>
<evidence type="ECO:0000256" key="3">
    <source>
        <dbReference type="ARBA" id="ARBA00022553"/>
    </source>
</evidence>
<evidence type="ECO:0000313" key="9">
    <source>
        <dbReference type="Proteomes" id="UP001169063"/>
    </source>
</evidence>
<dbReference type="InterPro" id="IPR003594">
    <property type="entry name" value="HATPase_dom"/>
</dbReference>
<dbReference type="Pfam" id="PF00512">
    <property type="entry name" value="HisKA"/>
    <property type="match status" value="1"/>
</dbReference>
<dbReference type="SUPFAM" id="SSF47384">
    <property type="entry name" value="Homodimeric domain of signal transducing histidine kinase"/>
    <property type="match status" value="1"/>
</dbReference>
<name>A0ABT8SM66_9CAUL</name>
<dbReference type="InterPro" id="IPR003661">
    <property type="entry name" value="HisK_dim/P_dom"/>
</dbReference>
<dbReference type="InterPro" id="IPR005467">
    <property type="entry name" value="His_kinase_dom"/>
</dbReference>
<dbReference type="Pfam" id="PF02518">
    <property type="entry name" value="HATPase_c"/>
    <property type="match status" value="1"/>
</dbReference>
<dbReference type="PROSITE" id="PS50109">
    <property type="entry name" value="HIS_KIN"/>
    <property type="match status" value="1"/>
</dbReference>
<gene>
    <name evidence="8" type="ORF">Q0812_09495</name>
</gene>
<comment type="catalytic activity">
    <reaction evidence="1">
        <text>ATP + protein L-histidine = ADP + protein N-phospho-L-histidine.</text>
        <dbReference type="EC" id="2.7.13.3"/>
    </reaction>
</comment>
<dbReference type="PANTHER" id="PTHR45339:SF1">
    <property type="entry name" value="HYBRID SIGNAL TRANSDUCTION HISTIDINE KINASE J"/>
    <property type="match status" value="1"/>
</dbReference>
<accession>A0ABT8SM66</accession>
<evidence type="ECO:0000259" key="7">
    <source>
        <dbReference type="PROSITE" id="PS50110"/>
    </source>
</evidence>
<feature type="modified residue" description="4-aspartylphosphate" evidence="5">
    <location>
        <position position="419"/>
    </location>
</feature>
<dbReference type="Proteomes" id="UP001169063">
    <property type="component" value="Unassembled WGS sequence"/>
</dbReference>
<dbReference type="InterPro" id="IPR036890">
    <property type="entry name" value="HATPase_C_sf"/>
</dbReference>
<dbReference type="Gene3D" id="1.10.287.130">
    <property type="match status" value="1"/>
</dbReference>
<comment type="caution">
    <text evidence="8">The sequence shown here is derived from an EMBL/GenBank/DDBJ whole genome shotgun (WGS) entry which is preliminary data.</text>
</comment>
<dbReference type="SUPFAM" id="SSF55874">
    <property type="entry name" value="ATPase domain of HSP90 chaperone/DNA topoisomerase II/histidine kinase"/>
    <property type="match status" value="1"/>
</dbReference>
<dbReference type="Pfam" id="PF00072">
    <property type="entry name" value="Response_reg"/>
    <property type="match status" value="1"/>
</dbReference>
<dbReference type="Gene3D" id="3.40.50.2300">
    <property type="match status" value="1"/>
</dbReference>
<feature type="domain" description="Histidine kinase" evidence="6">
    <location>
        <begin position="146"/>
        <end position="346"/>
    </location>
</feature>
<reference evidence="8" key="1">
    <citation type="submission" date="2023-07" db="EMBL/GenBank/DDBJ databases">
        <title>Brevundimonas soil sp. nov., isolated from the soil of chemical plant.</title>
        <authorList>
            <person name="Wu N."/>
        </authorList>
    </citation>
    <scope>NUCLEOTIDE SEQUENCE</scope>
    <source>
        <strain evidence="8">XZ-24</strain>
    </source>
</reference>
<dbReference type="InterPro" id="IPR001789">
    <property type="entry name" value="Sig_transdc_resp-reg_receiver"/>
</dbReference>
<dbReference type="EMBL" id="JAUKTR010000003">
    <property type="protein sequence ID" value="MDO1559660.1"/>
    <property type="molecule type" value="Genomic_DNA"/>
</dbReference>
<keyword evidence="4" id="KW-0902">Two-component regulatory system</keyword>
<dbReference type="RefSeq" id="WP_302110082.1">
    <property type="nucleotide sequence ID" value="NZ_JAUKTR010000003.1"/>
</dbReference>
<dbReference type="SUPFAM" id="SSF52172">
    <property type="entry name" value="CheY-like"/>
    <property type="match status" value="1"/>
</dbReference>
<dbReference type="CDD" id="cd17546">
    <property type="entry name" value="REC_hyHK_CKI1_RcsC-like"/>
    <property type="match status" value="1"/>
</dbReference>
<keyword evidence="3 5" id="KW-0597">Phosphoprotein</keyword>
<evidence type="ECO:0000256" key="5">
    <source>
        <dbReference type="PROSITE-ProRule" id="PRU00169"/>
    </source>
</evidence>
<protein>
    <recommendedName>
        <fullName evidence="2">histidine kinase</fullName>
        <ecNumber evidence="2">2.7.13.3</ecNumber>
    </recommendedName>
</protein>
<dbReference type="PROSITE" id="PS50110">
    <property type="entry name" value="RESPONSE_REGULATORY"/>
    <property type="match status" value="1"/>
</dbReference>
<dbReference type="SMART" id="SM00388">
    <property type="entry name" value="HisKA"/>
    <property type="match status" value="1"/>
</dbReference>
<dbReference type="PANTHER" id="PTHR45339">
    <property type="entry name" value="HYBRID SIGNAL TRANSDUCTION HISTIDINE KINASE J"/>
    <property type="match status" value="1"/>
</dbReference>
<proteinExistence type="predicted"/>
<evidence type="ECO:0000313" key="8">
    <source>
        <dbReference type="EMBL" id="MDO1559660.1"/>
    </source>
</evidence>
<dbReference type="InterPro" id="IPR011006">
    <property type="entry name" value="CheY-like_superfamily"/>
</dbReference>
<organism evidence="8 9">
    <name type="scientific">Peiella sedimenti</name>
    <dbReference type="NCBI Taxonomy" id="3061083"/>
    <lineage>
        <taxon>Bacteria</taxon>
        <taxon>Pseudomonadati</taxon>
        <taxon>Pseudomonadota</taxon>
        <taxon>Alphaproteobacteria</taxon>
        <taxon>Caulobacterales</taxon>
        <taxon>Caulobacteraceae</taxon>
        <taxon>Peiella</taxon>
    </lineage>
</organism>
<evidence type="ECO:0000256" key="1">
    <source>
        <dbReference type="ARBA" id="ARBA00000085"/>
    </source>
</evidence>
<dbReference type="CDD" id="cd00082">
    <property type="entry name" value="HisKA"/>
    <property type="match status" value="1"/>
</dbReference>
<evidence type="ECO:0000256" key="2">
    <source>
        <dbReference type="ARBA" id="ARBA00012438"/>
    </source>
</evidence>
<feature type="domain" description="Response regulatory" evidence="7">
    <location>
        <begin position="370"/>
        <end position="487"/>
    </location>
</feature>
<dbReference type="Gene3D" id="3.30.565.10">
    <property type="entry name" value="Histidine kinase-like ATPase, C-terminal domain"/>
    <property type="match status" value="1"/>
</dbReference>
<dbReference type="InterPro" id="IPR036097">
    <property type="entry name" value="HisK_dim/P_sf"/>
</dbReference>